<dbReference type="NCBIfam" id="NF038128">
    <property type="entry name" value="choice_anch_J"/>
    <property type="match status" value="1"/>
</dbReference>
<gene>
    <name evidence="2" type="ORF">H8744_09585</name>
</gene>
<feature type="signal peptide" evidence="1">
    <location>
        <begin position="1"/>
        <end position="18"/>
    </location>
</feature>
<evidence type="ECO:0000256" key="1">
    <source>
        <dbReference type="SAM" id="SignalP"/>
    </source>
</evidence>
<dbReference type="Gene3D" id="2.60.120.200">
    <property type="match status" value="1"/>
</dbReference>
<protein>
    <submittedName>
        <fullName evidence="2">Choice-of-anchor J domain-containing protein</fullName>
    </submittedName>
</protein>
<keyword evidence="3" id="KW-1185">Reference proteome</keyword>
<organism evidence="2 3">
    <name type="scientific">Jilunia laotingensis</name>
    <dbReference type="NCBI Taxonomy" id="2763675"/>
    <lineage>
        <taxon>Bacteria</taxon>
        <taxon>Pseudomonadati</taxon>
        <taxon>Bacteroidota</taxon>
        <taxon>Bacteroidia</taxon>
        <taxon>Bacteroidales</taxon>
        <taxon>Bacteroidaceae</taxon>
        <taxon>Jilunia</taxon>
    </lineage>
</organism>
<reference evidence="2" key="1">
    <citation type="submission" date="2020-08" db="EMBL/GenBank/DDBJ databases">
        <title>Genome public.</title>
        <authorList>
            <person name="Liu C."/>
            <person name="Sun Q."/>
        </authorList>
    </citation>
    <scope>NUCLEOTIDE SEQUENCE</scope>
    <source>
        <strain evidence="2">N12</strain>
    </source>
</reference>
<dbReference type="Proteomes" id="UP000651085">
    <property type="component" value="Unassembled WGS sequence"/>
</dbReference>
<sequence>MKLKNLFVLATFTLSVTALVISSCNNENEPLPSPPEEITDPNEPYKEGDEIIFLCDFQDMDEVTSLVTPYKLDGLTPSSDMQEVGFSIDKSWLFKLRDSYTSKNYFAGSTSKFSPAGQANAWLVTIPITIPAEGERYVLSWKSESLSLDKRDGLKVFISTKGGNPESDFPTTPEWEIEEETAGNSEVIDGEWAEHEISLEKYAGKDIRIAFVNQSNDKYVLCIDDICVKKKMGFELLSTVDKQTTEDAITIKGLLTAKTEEITEYTVHYVTADSIVHTEHYRNLSIQPGESHTFEFKDKMAIGTKGEYVSYKIWASVKDMDKIGLADSIAAFTFMPQHKIVLEEGTGTWCGWCPLGILSIENLQNLYPDNMIAIAVHNDDAMTVAEYDKGLRFATFPNGIINRKYQCQPMDDSGNNYSFEGKTTFLNMFQQAIQETPFIEPRILQAQITDNIIKVKSEVKFALNPRSNHYRVIYVITENDVETKATQHNYLSPYNLPIFGEFGKGGKFGTSVIKGYKFQEVARGIYPSFNGADGMLPANINSSQTYPLEYEIALSDATINNMEKLDVTIMITDENSGEILNADQIKVTR</sequence>
<dbReference type="Gene3D" id="2.60.40.10">
    <property type="entry name" value="Immunoglobulins"/>
    <property type="match status" value="1"/>
</dbReference>
<dbReference type="InterPro" id="IPR013783">
    <property type="entry name" value="Ig-like_fold"/>
</dbReference>
<dbReference type="AlphaFoldDB" id="A0A926F0P8"/>
<dbReference type="RefSeq" id="WP_262434620.1">
    <property type="nucleotide sequence ID" value="NZ_JACRTF010000001.1"/>
</dbReference>
<keyword evidence="1" id="KW-0732">Signal</keyword>
<name>A0A926F0P8_9BACT</name>
<evidence type="ECO:0000313" key="2">
    <source>
        <dbReference type="EMBL" id="MBC8593493.1"/>
    </source>
</evidence>
<proteinExistence type="predicted"/>
<comment type="caution">
    <text evidence="2">The sequence shown here is derived from an EMBL/GenBank/DDBJ whole genome shotgun (WGS) entry which is preliminary data.</text>
</comment>
<dbReference type="PROSITE" id="PS51257">
    <property type="entry name" value="PROKAR_LIPOPROTEIN"/>
    <property type="match status" value="1"/>
</dbReference>
<feature type="chain" id="PRO_5039043042" evidence="1">
    <location>
        <begin position="19"/>
        <end position="589"/>
    </location>
</feature>
<evidence type="ECO:0000313" key="3">
    <source>
        <dbReference type="Proteomes" id="UP000651085"/>
    </source>
</evidence>
<dbReference type="EMBL" id="JACRTF010000001">
    <property type="protein sequence ID" value="MBC8593493.1"/>
    <property type="molecule type" value="Genomic_DNA"/>
</dbReference>
<accession>A0A926F0P8</accession>